<name>A0A7S4EFI8_9STRA</name>
<feature type="compositionally biased region" description="Polar residues" evidence="1">
    <location>
        <begin position="1"/>
        <end position="16"/>
    </location>
</feature>
<proteinExistence type="predicted"/>
<reference evidence="2" key="1">
    <citation type="submission" date="2021-01" db="EMBL/GenBank/DDBJ databases">
        <authorList>
            <person name="Corre E."/>
            <person name="Pelletier E."/>
            <person name="Niang G."/>
            <person name="Scheremetjew M."/>
            <person name="Finn R."/>
            <person name="Kale V."/>
            <person name="Holt S."/>
            <person name="Cochrane G."/>
            <person name="Meng A."/>
            <person name="Brown T."/>
            <person name="Cohen L."/>
        </authorList>
    </citation>
    <scope>NUCLEOTIDE SEQUENCE</scope>
    <source>
        <strain evidence="2">10249 10 AB</strain>
    </source>
</reference>
<accession>A0A7S4EFI8</accession>
<dbReference type="EMBL" id="HBIX01002399">
    <property type="protein sequence ID" value="CAE0709074.1"/>
    <property type="molecule type" value="Transcribed_RNA"/>
</dbReference>
<evidence type="ECO:0000313" key="2">
    <source>
        <dbReference type="EMBL" id="CAE0709074.1"/>
    </source>
</evidence>
<dbReference type="AlphaFoldDB" id="A0A7S4EFI8"/>
<evidence type="ECO:0000256" key="1">
    <source>
        <dbReference type="SAM" id="MobiDB-lite"/>
    </source>
</evidence>
<protein>
    <submittedName>
        <fullName evidence="2">Uncharacterized protein</fullName>
    </submittedName>
</protein>
<feature type="region of interest" description="Disordered" evidence="1">
    <location>
        <begin position="1"/>
        <end position="24"/>
    </location>
</feature>
<gene>
    <name evidence="2" type="ORF">PAUS00366_LOCUS1794</name>
</gene>
<organism evidence="2">
    <name type="scientific">Pseudo-nitzschia australis</name>
    <dbReference type="NCBI Taxonomy" id="44445"/>
    <lineage>
        <taxon>Eukaryota</taxon>
        <taxon>Sar</taxon>
        <taxon>Stramenopiles</taxon>
        <taxon>Ochrophyta</taxon>
        <taxon>Bacillariophyta</taxon>
        <taxon>Bacillariophyceae</taxon>
        <taxon>Bacillariophycidae</taxon>
        <taxon>Bacillariales</taxon>
        <taxon>Bacillariaceae</taxon>
        <taxon>Pseudo-nitzschia</taxon>
    </lineage>
</organism>
<sequence length="576" mass="62987">MMNQSDINASIENVCQHSDKEPPPFALEENLPSRKEYDHDTFNIFSEDDSISDPSQSDMRCLNLNSTEANQIRSSITFYSQNSSPSTPPDLVESVITDGTSCCSALSASNLEVTKSINCHVQKTSPATPPSVNSTQTSSFFSAVSLNDIPLESAASICLPDINIRPLVRESIEGSSQTVSDSHMIISQPKESSCSFGFSELMRAADGSSIQLAQSRNTTTNLSERKSNVRFSPLLENQELESGVLISAAPEYNSTFDTTVRGRMRKDRKWWHDIPLVGLRPHIANRELDAPLLTMVAGTNSYSVASSQPDITRILSNTSSQHQHANLAFDRAIASVQTKIESDDSFEVSLLLGENSRCTVDDVMEVVSNTDLLSLWCDSIGTLIVTSNSSHSMSSDITVDETRKNVESGGFRDGNERTREYEGEWIEATTSALESPSSSFSFILSMGQSILESLGCASYGRITMFTERKRGHVALTVGPFHGGIYASHSIYVSSEVVASNSRRIRIVDRVRLTHDDDDDEAFSIAKMFGCPVVSGMSQCFFPSIVGYVGQVATSMAQLCVLLESNERTMSTNRACC</sequence>